<name>A0A1F5ITC8_9BACT</name>
<dbReference type="EMBL" id="MFCR01000002">
    <property type="protein sequence ID" value="OGE19625.1"/>
    <property type="molecule type" value="Genomic_DNA"/>
</dbReference>
<proteinExistence type="predicted"/>
<evidence type="ECO:0000313" key="1">
    <source>
        <dbReference type="EMBL" id="OGE19625.1"/>
    </source>
</evidence>
<reference evidence="1 2" key="1">
    <citation type="journal article" date="2016" name="Nat. Commun.">
        <title>Thousands of microbial genomes shed light on interconnected biogeochemical processes in an aquifer system.</title>
        <authorList>
            <person name="Anantharaman K."/>
            <person name="Brown C.T."/>
            <person name="Hug L.A."/>
            <person name="Sharon I."/>
            <person name="Castelle C.J."/>
            <person name="Probst A.J."/>
            <person name="Thomas B.C."/>
            <person name="Singh A."/>
            <person name="Wilkins M.J."/>
            <person name="Karaoz U."/>
            <person name="Brodie E.L."/>
            <person name="Williams K.H."/>
            <person name="Hubbard S.S."/>
            <person name="Banfield J.F."/>
        </authorList>
    </citation>
    <scope>NUCLEOTIDE SEQUENCE [LARGE SCALE GENOMIC DNA]</scope>
</reference>
<comment type="caution">
    <text evidence="1">The sequence shown here is derived from an EMBL/GenBank/DDBJ whole genome shotgun (WGS) entry which is preliminary data.</text>
</comment>
<sequence>MPSKIDLEVTQGRFDIGETGLVVVHPCVVTGNEWSAVVYQSDIIPAGTPIPELQSFDKDGVSSAHDSLKGSKNPLRQAMAATLMNLYLLSPEGLEFRSKLFNRPRGAN</sequence>
<dbReference type="AlphaFoldDB" id="A0A1F5ITC8"/>
<gene>
    <name evidence="1" type="ORF">A2871_03085</name>
</gene>
<accession>A0A1F5ITC8</accession>
<protein>
    <submittedName>
        <fullName evidence="1">Uncharacterized protein</fullName>
    </submittedName>
</protein>
<dbReference type="Proteomes" id="UP000176336">
    <property type="component" value="Unassembled WGS sequence"/>
</dbReference>
<evidence type="ECO:0000313" key="2">
    <source>
        <dbReference type="Proteomes" id="UP000176336"/>
    </source>
</evidence>
<organism evidence="1 2">
    <name type="scientific">Candidatus Daviesbacteria bacterium RIFCSPHIGHO2_01_FULL_41_23</name>
    <dbReference type="NCBI Taxonomy" id="1797764"/>
    <lineage>
        <taxon>Bacteria</taxon>
        <taxon>Candidatus Daviesiibacteriota</taxon>
    </lineage>
</organism>